<keyword evidence="1" id="KW-0233">DNA recombination</keyword>
<accession>A0A4P7CJV5</accession>
<dbReference type="SUPFAM" id="SSF56349">
    <property type="entry name" value="DNA breaking-rejoining enzymes"/>
    <property type="match status" value="1"/>
</dbReference>
<dbReference type="GO" id="GO:0006310">
    <property type="term" value="P:DNA recombination"/>
    <property type="evidence" value="ECO:0007669"/>
    <property type="project" value="UniProtKB-KW"/>
</dbReference>
<dbReference type="InterPro" id="IPR013762">
    <property type="entry name" value="Integrase-like_cat_sf"/>
</dbReference>
<dbReference type="RefSeq" id="WP_134746705.1">
    <property type="nucleotide sequence ID" value="NZ_CP038148.1"/>
</dbReference>
<dbReference type="AlphaFoldDB" id="A0A4P7CJV5"/>
<evidence type="ECO:0000313" key="3">
    <source>
        <dbReference type="EMBL" id="QBQ95928.1"/>
    </source>
</evidence>
<dbReference type="Gene3D" id="1.10.443.10">
    <property type="entry name" value="Intergrase catalytic core"/>
    <property type="match status" value="1"/>
</dbReference>
<dbReference type="CDD" id="cd00397">
    <property type="entry name" value="DNA_BRE_C"/>
    <property type="match status" value="1"/>
</dbReference>
<evidence type="ECO:0000313" key="4">
    <source>
        <dbReference type="Proteomes" id="UP000295727"/>
    </source>
</evidence>
<dbReference type="GO" id="GO:0003677">
    <property type="term" value="F:DNA binding"/>
    <property type="evidence" value="ECO:0007669"/>
    <property type="project" value="InterPro"/>
</dbReference>
<dbReference type="InterPro" id="IPR002104">
    <property type="entry name" value="Integrase_catalytic"/>
</dbReference>
<organism evidence="3 4">
    <name type="scientific">Paraburkholderia pallida</name>
    <dbReference type="NCBI Taxonomy" id="2547399"/>
    <lineage>
        <taxon>Bacteria</taxon>
        <taxon>Pseudomonadati</taxon>
        <taxon>Pseudomonadota</taxon>
        <taxon>Betaproteobacteria</taxon>
        <taxon>Burkholderiales</taxon>
        <taxon>Burkholderiaceae</taxon>
        <taxon>Paraburkholderia</taxon>
    </lineage>
</organism>
<proteinExistence type="predicted"/>
<dbReference type="KEGG" id="ppai:E1956_01205"/>
<evidence type="ECO:0000259" key="2">
    <source>
        <dbReference type="PROSITE" id="PS51898"/>
    </source>
</evidence>
<feature type="domain" description="Tyr recombinase" evidence="2">
    <location>
        <begin position="194"/>
        <end position="414"/>
    </location>
</feature>
<dbReference type="Proteomes" id="UP000295727">
    <property type="component" value="Chromosome 1"/>
</dbReference>
<reference evidence="3 4" key="1">
    <citation type="submission" date="2019-03" db="EMBL/GenBank/DDBJ databases">
        <title>Paraburkholderia sp. 7MH5, isolated from subtropical forest soil.</title>
        <authorList>
            <person name="Gao Z.-H."/>
            <person name="Qiu L.-H."/>
        </authorList>
    </citation>
    <scope>NUCLEOTIDE SEQUENCE [LARGE SCALE GENOMIC DNA]</scope>
    <source>
        <strain evidence="3 4">7MH5</strain>
    </source>
</reference>
<dbReference type="GO" id="GO:0015074">
    <property type="term" value="P:DNA integration"/>
    <property type="evidence" value="ECO:0007669"/>
    <property type="project" value="InterPro"/>
</dbReference>
<dbReference type="OrthoDB" id="8368662at2"/>
<gene>
    <name evidence="3" type="ORF">E1956_01205</name>
</gene>
<keyword evidence="4" id="KW-1185">Reference proteome</keyword>
<dbReference type="Pfam" id="PF00589">
    <property type="entry name" value="Phage_integrase"/>
    <property type="match status" value="1"/>
</dbReference>
<sequence>MTNDEINQQLGRKLRQFGLSPLENQIIDRDGRTMDLSGVLWKFNAPTRRESFNWETIQDGNSVVEYSLRRWVQQLVKQQSANAAVFALRSVIFALRGGGHSNLESERVLRSWQAMAGDKHPAELADALRAHVSAAIEHLRARKRMQEFYCLRDWYRRSSDVLSCLGFDEEYALELDQIHVPGRESGIAVELEDEESGPLWDVEVSVLQHAILDDHSSEREHVMQRAAAALGLAFGRNPSNYCLLREEDLKNALAGFEVPPQWVLSIPRIKKPGIGPRAAFIDERVDERLVQIIQDLIESNRVIKCGQSPRPLFMRSTPDPWFDETGVSEYKYHLPIDVYRNLLSRFVDRLNLKSPRTNERLFITPRRLRYTFATTMVERGVARRTLAAMLDHSDTQHVQVYYSLKGKRLTRILDRAAALRLGPLMKLFKGRIVESAADSTNGEKPEKTVTFLGAEHVVDPVDIGGCGKKKSCQLDPPFTCYCCPQFEPFVEADHDAVLTELLATREERRKKYSLQIAIQLDDVIYAVCEVIMEVAAYVRRKGTQT</sequence>
<dbReference type="PROSITE" id="PS51898">
    <property type="entry name" value="TYR_RECOMBINASE"/>
    <property type="match status" value="1"/>
</dbReference>
<dbReference type="InterPro" id="IPR011010">
    <property type="entry name" value="DNA_brk_join_enz"/>
</dbReference>
<dbReference type="EMBL" id="CP038148">
    <property type="protein sequence ID" value="QBQ95928.1"/>
    <property type="molecule type" value="Genomic_DNA"/>
</dbReference>
<name>A0A4P7CJV5_9BURK</name>
<protein>
    <submittedName>
        <fullName evidence="3">Site-specific integrase</fullName>
    </submittedName>
</protein>
<evidence type="ECO:0000256" key="1">
    <source>
        <dbReference type="ARBA" id="ARBA00023172"/>
    </source>
</evidence>